<comment type="caution">
    <text evidence="2">The sequence shown here is derived from an EMBL/GenBank/DDBJ whole genome shotgun (WGS) entry which is preliminary data.</text>
</comment>
<evidence type="ECO:0000313" key="3">
    <source>
        <dbReference type="Proteomes" id="UP000250462"/>
    </source>
</evidence>
<name>A0A329QCU0_9ACTN</name>
<dbReference type="RefSeq" id="WP_112260059.1">
    <property type="nucleotide sequence ID" value="NZ_QMIG01000030.1"/>
</dbReference>
<evidence type="ECO:0000313" key="2">
    <source>
        <dbReference type="EMBL" id="RAW10077.1"/>
    </source>
</evidence>
<protein>
    <submittedName>
        <fullName evidence="2">CopG family transcriptional regulator</fullName>
    </submittedName>
</protein>
<dbReference type="Pfam" id="PF01402">
    <property type="entry name" value="RHH_1"/>
    <property type="match status" value="1"/>
</dbReference>
<dbReference type="CDD" id="cd21631">
    <property type="entry name" value="RHH_CopG_NikR-like"/>
    <property type="match status" value="1"/>
</dbReference>
<dbReference type="EMBL" id="QMIG01000030">
    <property type="protein sequence ID" value="RAW10077.1"/>
    <property type="molecule type" value="Genomic_DNA"/>
</dbReference>
<reference evidence="2 3" key="1">
    <citation type="submission" date="2018-06" db="EMBL/GenBank/DDBJ databases">
        <title>Phytoactinopolyspora halophila sp. nov., a novel halophilic actinomycete isolated from a saline soil in China.</title>
        <authorList>
            <person name="Tang S.-K."/>
        </authorList>
    </citation>
    <scope>NUCLEOTIDE SEQUENCE [LARGE SCALE GENOMIC DNA]</scope>
    <source>
        <strain evidence="2 3">YIM 96934</strain>
    </source>
</reference>
<sequence length="75" mass="8695">MRTTVRLDDDVQAAVERLQREQHISLSEAINKLVRSGLERTPQRRPFTQRTHNIGLRVDVSNVAEALELLDDMER</sequence>
<organism evidence="2 3">
    <name type="scientific">Phytoactinopolyspora halophila</name>
    <dbReference type="NCBI Taxonomy" id="1981511"/>
    <lineage>
        <taxon>Bacteria</taxon>
        <taxon>Bacillati</taxon>
        <taxon>Actinomycetota</taxon>
        <taxon>Actinomycetes</taxon>
        <taxon>Jiangellales</taxon>
        <taxon>Jiangellaceae</taxon>
        <taxon>Phytoactinopolyspora</taxon>
    </lineage>
</organism>
<feature type="domain" description="Ribbon-helix-helix protein CopG" evidence="1">
    <location>
        <begin position="1"/>
        <end position="40"/>
    </location>
</feature>
<dbReference type="AlphaFoldDB" id="A0A329QCU0"/>
<gene>
    <name evidence="2" type="ORF">DPM12_19640</name>
</gene>
<keyword evidence="3" id="KW-1185">Reference proteome</keyword>
<dbReference type="InterPro" id="IPR002145">
    <property type="entry name" value="CopG"/>
</dbReference>
<proteinExistence type="predicted"/>
<evidence type="ECO:0000259" key="1">
    <source>
        <dbReference type="Pfam" id="PF01402"/>
    </source>
</evidence>
<dbReference type="GO" id="GO:0006355">
    <property type="term" value="P:regulation of DNA-templated transcription"/>
    <property type="evidence" value="ECO:0007669"/>
    <property type="project" value="InterPro"/>
</dbReference>
<dbReference type="OrthoDB" id="4560449at2"/>
<dbReference type="Proteomes" id="UP000250462">
    <property type="component" value="Unassembled WGS sequence"/>
</dbReference>
<accession>A0A329QCU0</accession>